<evidence type="ECO:0000313" key="3">
    <source>
        <dbReference type="Proteomes" id="UP000198287"/>
    </source>
</evidence>
<name>A0A226DUQ1_FOLCA</name>
<dbReference type="AlphaFoldDB" id="A0A226DUQ1"/>
<organism evidence="2 3">
    <name type="scientific">Folsomia candida</name>
    <name type="common">Springtail</name>
    <dbReference type="NCBI Taxonomy" id="158441"/>
    <lineage>
        <taxon>Eukaryota</taxon>
        <taxon>Metazoa</taxon>
        <taxon>Ecdysozoa</taxon>
        <taxon>Arthropoda</taxon>
        <taxon>Hexapoda</taxon>
        <taxon>Collembola</taxon>
        <taxon>Entomobryomorpha</taxon>
        <taxon>Isotomoidea</taxon>
        <taxon>Isotomidae</taxon>
        <taxon>Proisotominae</taxon>
        <taxon>Folsomia</taxon>
    </lineage>
</organism>
<evidence type="ECO:0000256" key="1">
    <source>
        <dbReference type="SAM" id="MobiDB-lite"/>
    </source>
</evidence>
<protein>
    <submittedName>
        <fullName evidence="2">Uncharacterized protein</fullName>
    </submittedName>
</protein>
<proteinExistence type="predicted"/>
<dbReference type="Proteomes" id="UP000198287">
    <property type="component" value="Unassembled WGS sequence"/>
</dbReference>
<dbReference type="PANTHER" id="PTHR34153:SF2">
    <property type="entry name" value="SI:CH211-262H13.3-RELATED"/>
    <property type="match status" value="1"/>
</dbReference>
<feature type="compositionally biased region" description="Low complexity" evidence="1">
    <location>
        <begin position="83"/>
        <end position="94"/>
    </location>
</feature>
<comment type="caution">
    <text evidence="2">The sequence shown here is derived from an EMBL/GenBank/DDBJ whole genome shotgun (WGS) entry which is preliminary data.</text>
</comment>
<accession>A0A226DUQ1</accession>
<gene>
    <name evidence="2" type="ORF">Fcan01_16601</name>
</gene>
<evidence type="ECO:0000313" key="2">
    <source>
        <dbReference type="EMBL" id="OXA48431.1"/>
    </source>
</evidence>
<keyword evidence="3" id="KW-1185">Reference proteome</keyword>
<dbReference type="PANTHER" id="PTHR34153">
    <property type="entry name" value="SI:CH211-262H13.3-RELATED-RELATED"/>
    <property type="match status" value="1"/>
</dbReference>
<feature type="compositionally biased region" description="Basic and acidic residues" evidence="1">
    <location>
        <begin position="72"/>
        <end position="81"/>
    </location>
</feature>
<feature type="region of interest" description="Disordered" evidence="1">
    <location>
        <begin position="61"/>
        <end position="123"/>
    </location>
</feature>
<dbReference type="OMA" id="RSINNAR"/>
<dbReference type="EMBL" id="LNIX01000011">
    <property type="protein sequence ID" value="OXA48431.1"/>
    <property type="molecule type" value="Genomic_DNA"/>
</dbReference>
<reference evidence="2 3" key="1">
    <citation type="submission" date="2015-12" db="EMBL/GenBank/DDBJ databases">
        <title>The genome of Folsomia candida.</title>
        <authorList>
            <person name="Faddeeva A."/>
            <person name="Derks M.F."/>
            <person name="Anvar Y."/>
            <person name="Smit S."/>
            <person name="Van Straalen N."/>
            <person name="Roelofs D."/>
        </authorList>
    </citation>
    <scope>NUCLEOTIDE SEQUENCE [LARGE SCALE GENOMIC DNA]</scope>
    <source>
        <strain evidence="2 3">VU population</strain>
        <tissue evidence="2">Whole body</tissue>
    </source>
</reference>
<sequence length="354" mass="39755">MKKFVVAEFFDESPVTVEAFPTSWLSEDGKTCRWPLKCTPTLLRKKDSLFKLEHDYESAHQGSKLAEEQSDLENKSSDKRAQRAQQTFSSTASSDADDEEQISSNKDKIPMSETHSSQILEPVVPPVGNLETVVKIPIPSTSSANQQSCLPSDTEQVAEGGQIFTLNFDELVSSLATPRSINNARINKDVFENRILRELVTIKQIQRDILTAIENLQLCPAAENSEKEIDFIQLPDLPIANEQDLESANAELAIPVKRDQMITNLAGIGGKTIDETVKGVLKRLISPELRKKLSFTGKANNKVAYSKFENIHMIVLCAVRRNKKLKIKNNPEVQVTEEEIRQVIMDWFRFAPSK</sequence>
<dbReference type="OrthoDB" id="6784356at2759"/>